<dbReference type="RefSeq" id="WP_160648324.1">
    <property type="nucleotide sequence ID" value="NZ_RSEJ01000001.1"/>
</dbReference>
<proteinExistence type="predicted"/>
<dbReference type="EMBL" id="RSEJ01000001">
    <property type="protein sequence ID" value="NBI51217.1"/>
    <property type="molecule type" value="Genomic_DNA"/>
</dbReference>
<gene>
    <name evidence="1" type="ORF">EIZ48_01340</name>
</gene>
<organism evidence="1 2">
    <name type="scientific">Photobacterium alginatilyticum</name>
    <dbReference type="NCBI Taxonomy" id="1775171"/>
    <lineage>
        <taxon>Bacteria</taxon>
        <taxon>Pseudomonadati</taxon>
        <taxon>Pseudomonadota</taxon>
        <taxon>Gammaproteobacteria</taxon>
        <taxon>Vibrionales</taxon>
        <taxon>Vibrionaceae</taxon>
        <taxon>Photobacterium</taxon>
    </lineage>
</organism>
<evidence type="ECO:0008006" key="3">
    <source>
        <dbReference type="Google" id="ProtNLM"/>
    </source>
</evidence>
<keyword evidence="2" id="KW-1185">Reference proteome</keyword>
<dbReference type="Gene3D" id="3.40.50.300">
    <property type="entry name" value="P-loop containing nucleotide triphosphate hydrolases"/>
    <property type="match status" value="1"/>
</dbReference>
<accession>A0ABW9YBV7</accession>
<reference evidence="1 2" key="1">
    <citation type="journal article" date="2017" name="Int. J. Syst. Evol. Microbiol.">
        <title>Photobacterium alginatilyticum sp. nov., a marine bacterium isolated from bottom seawater.</title>
        <authorList>
            <person name="Wang X."/>
            <person name="Wang Y."/>
            <person name="Yang X."/>
            <person name="Sun H."/>
            <person name="Li B."/>
            <person name="Zhang X.H."/>
        </authorList>
    </citation>
    <scope>NUCLEOTIDE SEQUENCE [LARGE SCALE GENOMIC DNA]</scope>
    <source>
        <strain evidence="1 2">P03D4</strain>
    </source>
</reference>
<protein>
    <recommendedName>
        <fullName evidence="3">Sulfotransferase domain-containing protein</fullName>
    </recommendedName>
</protein>
<dbReference type="Proteomes" id="UP000738517">
    <property type="component" value="Unassembled WGS sequence"/>
</dbReference>
<evidence type="ECO:0000313" key="2">
    <source>
        <dbReference type="Proteomes" id="UP000738517"/>
    </source>
</evidence>
<dbReference type="InterPro" id="IPR027417">
    <property type="entry name" value="P-loop_NTPase"/>
</dbReference>
<name>A0ABW9YBV7_9GAMM</name>
<dbReference type="SUPFAM" id="SSF52540">
    <property type="entry name" value="P-loop containing nucleoside triphosphate hydrolases"/>
    <property type="match status" value="1"/>
</dbReference>
<sequence length="306" mass="35659">MTRLIDMTLYTDSQLTFTCQGRVIAMKTIITSRSRINNLFKPWLQRVRYHSHQQKIIFIFGCQRSGTTLLTHVFDQLPYSCVFGEYSPLSSKDPERLRLNQLDNVRAIIESSPAPLIVCKPLVESQRALEIMEYFEDAQAIWLYRDYRDVASSNLKKFGPDEGARDNIRPVCDPGYAISSSRTWLSENVSTESQELIEQYYHPEMNPADAATLFWYLRNEHYFSQRLDSHNRVHLFNYDRFVNQPSEMLESLFRQMNLPFVLPDYIYRDIHTESVRKGNNLELSPNVSSLADGMTEKLLVDTQNAC</sequence>
<comment type="caution">
    <text evidence="1">The sequence shown here is derived from an EMBL/GenBank/DDBJ whole genome shotgun (WGS) entry which is preliminary data.</text>
</comment>
<evidence type="ECO:0000313" key="1">
    <source>
        <dbReference type="EMBL" id="NBI51217.1"/>
    </source>
</evidence>